<feature type="transmembrane region" description="Helical" evidence="1">
    <location>
        <begin position="43"/>
        <end position="62"/>
    </location>
</feature>
<accession>C2E459</accession>
<evidence type="ECO:0000256" key="1">
    <source>
        <dbReference type="SAM" id="Phobius"/>
    </source>
</evidence>
<dbReference type="GO" id="GO:0005886">
    <property type="term" value="C:plasma membrane"/>
    <property type="evidence" value="ECO:0007669"/>
    <property type="project" value="TreeGrafter"/>
</dbReference>
<proteinExistence type="predicted"/>
<sequence length="136" mass="15618">MVNGALTYFAMVLHLVSRPIALVPWTLPGPIGAYMATGFDWRAAILSIINIIISVIIYYPFFKVWDKKQLEKEMRDKENNTVTTETNKNSNVETFNLNETGRILVEHISVREYVKKSMNSCFGTLIKFRKLAKMNV</sequence>
<comment type="caution">
    <text evidence="2">The sequence shown here is derived from an EMBL/GenBank/DDBJ whole genome shotgun (WGS) entry which is preliminary data.</text>
</comment>
<evidence type="ECO:0000313" key="2">
    <source>
        <dbReference type="EMBL" id="EEJ60511.1"/>
    </source>
</evidence>
<organism evidence="2 3">
    <name type="scientific">Lactobacillus johnsonii ATCC 33200</name>
    <dbReference type="NCBI Taxonomy" id="525330"/>
    <lineage>
        <taxon>Bacteria</taxon>
        <taxon>Bacillati</taxon>
        <taxon>Bacillota</taxon>
        <taxon>Bacilli</taxon>
        <taxon>Lactobacillales</taxon>
        <taxon>Lactobacillaceae</taxon>
        <taxon>Lactobacillus</taxon>
    </lineage>
</organism>
<dbReference type="InterPro" id="IPR051088">
    <property type="entry name" value="PTS_Sugar-EIIC/EIIB"/>
</dbReference>
<dbReference type="HOGENOM" id="CLU_1872812_0_0_9"/>
<keyword evidence="1" id="KW-0812">Transmembrane</keyword>
<dbReference type="PANTHER" id="PTHR33989">
    <property type="match status" value="1"/>
</dbReference>
<dbReference type="PATRIC" id="fig|525330.7.peg.1738"/>
<dbReference type="GO" id="GO:1901264">
    <property type="term" value="P:carbohydrate derivative transport"/>
    <property type="evidence" value="ECO:0007669"/>
    <property type="project" value="TreeGrafter"/>
</dbReference>
<gene>
    <name evidence="2" type="ORF">HMPREF0528_0533</name>
</gene>
<keyword evidence="1" id="KW-0472">Membrane</keyword>
<dbReference type="PANTHER" id="PTHR33989:SF4">
    <property type="entry name" value="PTS SYSTEM N,N'-DIACETYLCHITOBIOSE-SPECIFIC EIIC COMPONENT"/>
    <property type="match status" value="1"/>
</dbReference>
<name>C2E459_LACJH</name>
<protein>
    <submittedName>
        <fullName evidence="2">Uncharacterized protein</fullName>
    </submittedName>
</protein>
<dbReference type="Proteomes" id="UP000003491">
    <property type="component" value="Unassembled WGS sequence"/>
</dbReference>
<evidence type="ECO:0000313" key="3">
    <source>
        <dbReference type="Proteomes" id="UP000003491"/>
    </source>
</evidence>
<dbReference type="EMBL" id="ACGR01000024">
    <property type="protein sequence ID" value="EEJ60511.1"/>
    <property type="molecule type" value="Genomic_DNA"/>
</dbReference>
<reference evidence="2 3" key="1">
    <citation type="submission" date="2009-01" db="EMBL/GenBank/DDBJ databases">
        <authorList>
            <person name="Qin X."/>
            <person name="Bachman B."/>
            <person name="Battles P."/>
            <person name="Bell A."/>
            <person name="Bess C."/>
            <person name="Bickham C."/>
            <person name="Chaboub L."/>
            <person name="Chen D."/>
            <person name="Coyle M."/>
            <person name="Deiros D.R."/>
            <person name="Dinh H."/>
            <person name="Forbes L."/>
            <person name="Fowler G."/>
            <person name="Francisco L."/>
            <person name="Fu Q."/>
            <person name="Gubbala S."/>
            <person name="Hale W."/>
            <person name="Han Y."/>
            <person name="Hemphill L."/>
            <person name="Highlander S.K."/>
            <person name="Hirani K."/>
            <person name="Hogues M."/>
            <person name="Jackson L."/>
            <person name="Jakkamsetti A."/>
            <person name="Javaid M."/>
            <person name="Jiang H."/>
            <person name="Korchina V."/>
            <person name="Kovar C."/>
            <person name="Lara F."/>
            <person name="Lee S."/>
            <person name="Mata R."/>
            <person name="Mathew T."/>
            <person name="Moen C."/>
            <person name="Morales K."/>
            <person name="Munidasa M."/>
            <person name="Nazareth L."/>
            <person name="Ngo R."/>
            <person name="Nguyen L."/>
            <person name="Okwuonu G."/>
            <person name="Ongeri F."/>
            <person name="Patil S."/>
            <person name="Petrosino J."/>
            <person name="Pham C."/>
            <person name="Pham P."/>
            <person name="Pu L.-L."/>
            <person name="Puazo M."/>
            <person name="Raj R."/>
            <person name="Reid J."/>
            <person name="Rouhana J."/>
            <person name="Saada N."/>
            <person name="Shang Y."/>
            <person name="Simmons D."/>
            <person name="Thornton R."/>
            <person name="Warren J."/>
            <person name="Weissenberger G."/>
            <person name="Zhang J."/>
            <person name="Zhang L."/>
            <person name="Zhou C."/>
            <person name="Zhu D."/>
            <person name="Muzny D."/>
            <person name="Worley K."/>
            <person name="Gibbs R."/>
        </authorList>
    </citation>
    <scope>NUCLEOTIDE SEQUENCE [LARGE SCALE GENOMIC DNA]</scope>
    <source>
        <strain evidence="2 3">ATCC 33200</strain>
    </source>
</reference>
<dbReference type="AlphaFoldDB" id="C2E459"/>
<keyword evidence="1" id="KW-1133">Transmembrane helix</keyword>